<organism evidence="1 2">
    <name type="scientific">Acropora cervicornis</name>
    <name type="common">Staghorn coral</name>
    <dbReference type="NCBI Taxonomy" id="6130"/>
    <lineage>
        <taxon>Eukaryota</taxon>
        <taxon>Metazoa</taxon>
        <taxon>Cnidaria</taxon>
        <taxon>Anthozoa</taxon>
        <taxon>Hexacorallia</taxon>
        <taxon>Scleractinia</taxon>
        <taxon>Astrocoeniina</taxon>
        <taxon>Acroporidae</taxon>
        <taxon>Acropora</taxon>
    </lineage>
</organism>
<evidence type="ECO:0000313" key="1">
    <source>
        <dbReference type="EMBL" id="KAK2572811.1"/>
    </source>
</evidence>
<evidence type="ECO:0000313" key="2">
    <source>
        <dbReference type="Proteomes" id="UP001249851"/>
    </source>
</evidence>
<protein>
    <recommendedName>
        <fullName evidence="3">ATP-grasp domain-containing protein</fullName>
    </recommendedName>
</protein>
<evidence type="ECO:0008006" key="3">
    <source>
        <dbReference type="Google" id="ProtNLM"/>
    </source>
</evidence>
<dbReference type="Gene3D" id="3.30.470.20">
    <property type="entry name" value="ATP-grasp fold, B domain"/>
    <property type="match status" value="1"/>
</dbReference>
<dbReference type="Proteomes" id="UP001249851">
    <property type="component" value="Unassembled WGS sequence"/>
</dbReference>
<reference evidence="1" key="1">
    <citation type="journal article" date="2023" name="G3 (Bethesda)">
        <title>Whole genome assembly and annotation of the endangered Caribbean coral Acropora cervicornis.</title>
        <authorList>
            <person name="Selwyn J.D."/>
            <person name="Vollmer S.V."/>
        </authorList>
    </citation>
    <scope>NUCLEOTIDE SEQUENCE</scope>
    <source>
        <strain evidence="1">K2</strain>
    </source>
</reference>
<sequence>MGKIILCIGNSVSYDCHIDSIEKHVKALDSEAKLVRLDIEVDSNFIQINTGGNPEKATSCFVIVDGERIPSESITSVWYFWMPCYPETDNLLEFMGKEFVTTEWGRVIRSLESYLPNARWINPVSSLDLAMRRPHQLLLAQQVGLTVPKSIITNNPAAVEKLFDEVETGRVVFKTLEQLFVPPNTMVFTKEIKREFVTQSPDSISKRPAIYQELVERISELRITIVGDELFVVRISSQVVGENNHRLDWRTCESKMERNCYSKAQIPESAKRRLLEFHKRAGLVFASYDLLERGEDDIVFLECNPCRVAWLWLEKCLSLTVTEHVACYLLGEHNSHE</sequence>
<dbReference type="GO" id="GO:0005737">
    <property type="term" value="C:cytoplasm"/>
    <property type="evidence" value="ECO:0007669"/>
    <property type="project" value="TreeGrafter"/>
</dbReference>
<dbReference type="EMBL" id="JARQWQ010000003">
    <property type="protein sequence ID" value="KAK2572811.1"/>
    <property type="molecule type" value="Genomic_DNA"/>
</dbReference>
<keyword evidence="2" id="KW-1185">Reference proteome</keyword>
<name>A0AAD9R4W2_ACRCE</name>
<dbReference type="PANTHER" id="PTHR21621:SF0">
    <property type="entry name" value="BETA-CITRYLGLUTAMATE SYNTHASE B-RELATED"/>
    <property type="match status" value="1"/>
</dbReference>
<dbReference type="PANTHER" id="PTHR21621">
    <property type="entry name" value="RIBOSOMAL PROTEIN S6 MODIFICATION PROTEIN"/>
    <property type="match status" value="1"/>
</dbReference>
<reference evidence="1" key="2">
    <citation type="journal article" date="2023" name="Science">
        <title>Genomic signatures of disease resistance in endangered staghorn corals.</title>
        <authorList>
            <person name="Vollmer S.V."/>
            <person name="Selwyn J.D."/>
            <person name="Despard B.A."/>
            <person name="Roesel C.L."/>
        </authorList>
    </citation>
    <scope>NUCLEOTIDE SEQUENCE</scope>
    <source>
        <strain evidence="1">K2</strain>
    </source>
</reference>
<proteinExistence type="predicted"/>
<dbReference type="AlphaFoldDB" id="A0AAD9R4W2"/>
<dbReference type="GO" id="GO:0018169">
    <property type="term" value="F:ribosomal S6-glutamic acid ligase activity"/>
    <property type="evidence" value="ECO:0007669"/>
    <property type="project" value="TreeGrafter"/>
</dbReference>
<gene>
    <name evidence="1" type="ORF">P5673_001800</name>
</gene>
<comment type="caution">
    <text evidence="1">The sequence shown here is derived from an EMBL/GenBank/DDBJ whole genome shotgun (WGS) entry which is preliminary data.</text>
</comment>
<accession>A0AAD9R4W2</accession>
<dbReference type="SUPFAM" id="SSF56059">
    <property type="entry name" value="Glutathione synthetase ATP-binding domain-like"/>
    <property type="match status" value="1"/>
</dbReference>